<dbReference type="InterPro" id="IPR013785">
    <property type="entry name" value="Aldolase_TIM"/>
</dbReference>
<evidence type="ECO:0000313" key="10">
    <source>
        <dbReference type="EMBL" id="GAQ21388.1"/>
    </source>
</evidence>
<dbReference type="Gene3D" id="3.20.20.70">
    <property type="entry name" value="Aldolase class I"/>
    <property type="match status" value="1"/>
</dbReference>
<dbReference type="PANTHER" id="PTHR22854">
    <property type="entry name" value="TRYPTOPHAN BIOSYNTHESIS PROTEIN"/>
    <property type="match status" value="1"/>
</dbReference>
<name>A0A100HIH6_9DEIO</name>
<sequence>MLTRMSARDDTALVTLHFDRVPGVLGRIVHERAADYAAAEPALGATRARTHRFETALRQPGLSLIAEVKRASPSQGAIAPLDPLDAARAYEAGGARAISVLTEPRHFDGTAQALRDVAGGVAVPALRKDFVVHPAMLREAAEWGASAALLMVSVLHEATAEYLHMAHHLGLDALVEVHDERELDIALEAGAPIIGVNNRDLTTLHIDLAVSPRLIRRARDAGFGGVLVAESGYRTPQDLASVRDLADAVLVGSSLAGSGDLTRAARDLMRA</sequence>
<protein>
    <recommendedName>
        <fullName evidence="3">indole-3-glycerol-phosphate synthase</fullName>
        <ecNumber evidence="3">4.1.1.48</ecNumber>
    </recommendedName>
</protein>
<dbReference type="NCBIfam" id="NF001376">
    <property type="entry name" value="PRK00278.2-3"/>
    <property type="match status" value="1"/>
</dbReference>
<dbReference type="Proteomes" id="UP000056209">
    <property type="component" value="Unassembled WGS sequence"/>
</dbReference>
<comment type="catalytic activity">
    <reaction evidence="1">
        <text>1-(2-carboxyphenylamino)-1-deoxy-D-ribulose 5-phosphate + H(+) = (1S,2R)-1-C-(indol-3-yl)glycerol 3-phosphate + CO2 + H2O</text>
        <dbReference type="Rhea" id="RHEA:23476"/>
        <dbReference type="ChEBI" id="CHEBI:15377"/>
        <dbReference type="ChEBI" id="CHEBI:15378"/>
        <dbReference type="ChEBI" id="CHEBI:16526"/>
        <dbReference type="ChEBI" id="CHEBI:58613"/>
        <dbReference type="ChEBI" id="CHEBI:58866"/>
        <dbReference type="EC" id="4.1.1.48"/>
    </reaction>
</comment>
<feature type="domain" description="Indole-3-glycerol phosphate synthase" evidence="9">
    <location>
        <begin position="46"/>
        <end position="268"/>
    </location>
</feature>
<gene>
    <name evidence="10" type="ORF">DEIGR_101415</name>
</gene>
<organism evidence="10 11">
    <name type="scientific">Deinococcus grandis</name>
    <dbReference type="NCBI Taxonomy" id="57498"/>
    <lineage>
        <taxon>Bacteria</taxon>
        <taxon>Thermotogati</taxon>
        <taxon>Deinococcota</taxon>
        <taxon>Deinococci</taxon>
        <taxon>Deinococcales</taxon>
        <taxon>Deinococcaceae</taxon>
        <taxon>Deinococcus</taxon>
    </lineage>
</organism>
<reference evidence="11" key="1">
    <citation type="submission" date="2015-11" db="EMBL/GenBank/DDBJ databases">
        <title>Draft Genome Sequence of the Radioresistant Bacterium Deinococcus grandis, Isolated from Freshwater Fish in Japan.</title>
        <authorList>
            <person name="Satoh K."/>
            <person name="Onodera T."/>
            <person name="Omoso K."/>
            <person name="Takeda-Yano K."/>
            <person name="Katayama T."/>
            <person name="Oono Y."/>
            <person name="Narumi I."/>
        </authorList>
    </citation>
    <scope>NUCLEOTIDE SEQUENCE [LARGE SCALE GENOMIC DNA]</scope>
    <source>
        <strain evidence="11">ATCC 43672</strain>
    </source>
</reference>
<dbReference type="InterPro" id="IPR045186">
    <property type="entry name" value="Indole-3-glycerol_P_synth"/>
</dbReference>
<dbReference type="UniPathway" id="UPA00035">
    <property type="reaction ID" value="UER00043"/>
</dbReference>
<evidence type="ECO:0000256" key="2">
    <source>
        <dbReference type="ARBA" id="ARBA00004696"/>
    </source>
</evidence>
<evidence type="ECO:0000256" key="7">
    <source>
        <dbReference type="ARBA" id="ARBA00023141"/>
    </source>
</evidence>
<dbReference type="InterPro" id="IPR011060">
    <property type="entry name" value="RibuloseP-bd_barrel"/>
</dbReference>
<evidence type="ECO:0000256" key="6">
    <source>
        <dbReference type="ARBA" id="ARBA00022822"/>
    </source>
</evidence>
<evidence type="ECO:0000313" key="11">
    <source>
        <dbReference type="Proteomes" id="UP000056209"/>
    </source>
</evidence>
<comment type="pathway">
    <text evidence="2">Amino-acid biosynthesis; L-tryptophan biosynthesis; L-tryptophan from chorismate: step 4/5.</text>
</comment>
<evidence type="ECO:0000256" key="3">
    <source>
        <dbReference type="ARBA" id="ARBA00012362"/>
    </source>
</evidence>
<dbReference type="GO" id="GO:0004425">
    <property type="term" value="F:indole-3-glycerol-phosphate synthase activity"/>
    <property type="evidence" value="ECO:0007669"/>
    <property type="project" value="UniProtKB-EC"/>
</dbReference>
<dbReference type="AlphaFoldDB" id="A0A100HIH6"/>
<dbReference type="CDD" id="cd00331">
    <property type="entry name" value="IGPS"/>
    <property type="match status" value="1"/>
</dbReference>
<dbReference type="InterPro" id="IPR001468">
    <property type="entry name" value="Indole-3-GlycerolPSynthase_CS"/>
</dbReference>
<dbReference type="InterPro" id="IPR013798">
    <property type="entry name" value="Indole-3-glycerol_P_synth_dom"/>
</dbReference>
<accession>A0A100HIH6</accession>
<evidence type="ECO:0000259" key="9">
    <source>
        <dbReference type="Pfam" id="PF00218"/>
    </source>
</evidence>
<proteinExistence type="predicted"/>
<keyword evidence="5" id="KW-0210">Decarboxylase</keyword>
<dbReference type="GO" id="GO:0004640">
    <property type="term" value="F:phosphoribosylanthranilate isomerase activity"/>
    <property type="evidence" value="ECO:0007669"/>
    <property type="project" value="TreeGrafter"/>
</dbReference>
<keyword evidence="11" id="KW-1185">Reference proteome</keyword>
<keyword evidence="8" id="KW-0456">Lyase</keyword>
<dbReference type="PANTHER" id="PTHR22854:SF2">
    <property type="entry name" value="INDOLE-3-GLYCEROL-PHOSPHATE SYNTHASE"/>
    <property type="match status" value="1"/>
</dbReference>
<evidence type="ECO:0000256" key="1">
    <source>
        <dbReference type="ARBA" id="ARBA00001633"/>
    </source>
</evidence>
<dbReference type="GO" id="GO:0000162">
    <property type="term" value="P:L-tryptophan biosynthetic process"/>
    <property type="evidence" value="ECO:0007669"/>
    <property type="project" value="UniProtKB-UniPathway"/>
</dbReference>
<keyword evidence="4" id="KW-0028">Amino-acid biosynthesis</keyword>
<keyword evidence="7" id="KW-0057">Aromatic amino acid biosynthesis</keyword>
<dbReference type="SUPFAM" id="SSF51366">
    <property type="entry name" value="Ribulose-phoshate binding barrel"/>
    <property type="match status" value="1"/>
</dbReference>
<evidence type="ECO:0000256" key="4">
    <source>
        <dbReference type="ARBA" id="ARBA00022605"/>
    </source>
</evidence>
<evidence type="ECO:0000256" key="8">
    <source>
        <dbReference type="ARBA" id="ARBA00023239"/>
    </source>
</evidence>
<comment type="caution">
    <text evidence="10">The sequence shown here is derived from an EMBL/GenBank/DDBJ whole genome shotgun (WGS) entry which is preliminary data.</text>
</comment>
<dbReference type="Pfam" id="PF00218">
    <property type="entry name" value="IGPS"/>
    <property type="match status" value="1"/>
</dbReference>
<keyword evidence="6" id="KW-0822">Tryptophan biosynthesis</keyword>
<dbReference type="PROSITE" id="PS00614">
    <property type="entry name" value="IGPS"/>
    <property type="match status" value="1"/>
</dbReference>
<evidence type="ECO:0000256" key="5">
    <source>
        <dbReference type="ARBA" id="ARBA00022793"/>
    </source>
</evidence>
<dbReference type="EMBL" id="BCMS01000001">
    <property type="protein sequence ID" value="GAQ21388.1"/>
    <property type="molecule type" value="Genomic_DNA"/>
</dbReference>
<dbReference type="EC" id="4.1.1.48" evidence="3"/>